<dbReference type="AlphaFoldDB" id="A0A9E7FLH5"/>
<dbReference type="Proteomes" id="UP001055439">
    <property type="component" value="Chromosome 4"/>
</dbReference>
<evidence type="ECO:0000313" key="2">
    <source>
        <dbReference type="Proteomes" id="UP001055439"/>
    </source>
</evidence>
<gene>
    <name evidence="1" type="ORF">MUK42_35432</name>
</gene>
<name>A0A9E7FLH5_9LILI</name>
<evidence type="ECO:0000313" key="1">
    <source>
        <dbReference type="EMBL" id="URD96336.1"/>
    </source>
</evidence>
<sequence length="142" mass="15999">MVYNEILNMCRNADAIGGVLSVKVLHGCFEAETCRSVEWETRKMGYNPTQPNYSTIKDREEESKRAIVLCKHKPLFSLHNLISFLLGFQNPYDLHNPIFMIAQLQELQPCPAYLGRQPCQVTGVGCKKTNASSVDSSSRGKF</sequence>
<proteinExistence type="predicted"/>
<keyword evidence="2" id="KW-1185">Reference proteome</keyword>
<protein>
    <submittedName>
        <fullName evidence="1">Uncharacterized protein</fullName>
    </submittedName>
</protein>
<dbReference type="EMBL" id="CP097506">
    <property type="protein sequence ID" value="URD96336.1"/>
    <property type="molecule type" value="Genomic_DNA"/>
</dbReference>
<reference evidence="1" key="1">
    <citation type="submission" date="2022-05" db="EMBL/GenBank/DDBJ databases">
        <title>The Musa troglodytarum L. genome provides insights into the mechanism of non-climacteric behaviour and enrichment of carotenoids.</title>
        <authorList>
            <person name="Wang J."/>
        </authorList>
    </citation>
    <scope>NUCLEOTIDE SEQUENCE</scope>
    <source>
        <tissue evidence="1">Leaf</tissue>
    </source>
</reference>
<accession>A0A9E7FLH5</accession>
<organism evidence="1 2">
    <name type="scientific">Musa troglodytarum</name>
    <name type="common">fe'i banana</name>
    <dbReference type="NCBI Taxonomy" id="320322"/>
    <lineage>
        <taxon>Eukaryota</taxon>
        <taxon>Viridiplantae</taxon>
        <taxon>Streptophyta</taxon>
        <taxon>Embryophyta</taxon>
        <taxon>Tracheophyta</taxon>
        <taxon>Spermatophyta</taxon>
        <taxon>Magnoliopsida</taxon>
        <taxon>Liliopsida</taxon>
        <taxon>Zingiberales</taxon>
        <taxon>Musaceae</taxon>
        <taxon>Musa</taxon>
    </lineage>
</organism>